<proteinExistence type="inferred from homology"/>
<evidence type="ECO:0000256" key="2">
    <source>
        <dbReference type="ARBA" id="ARBA00022694"/>
    </source>
</evidence>
<organism evidence="9 10">
    <name type="scientific">Frisingicoccus caecimuris</name>
    <dbReference type="NCBI Taxonomy" id="1796636"/>
    <lineage>
        <taxon>Bacteria</taxon>
        <taxon>Bacillati</taxon>
        <taxon>Bacillota</taxon>
        <taxon>Clostridia</taxon>
        <taxon>Lachnospirales</taxon>
        <taxon>Lachnospiraceae</taxon>
        <taxon>Frisingicoccus</taxon>
    </lineage>
</organism>
<feature type="active site" description="Nucleophile" evidence="4 5">
    <location>
        <position position="63"/>
    </location>
</feature>
<dbReference type="PIRSF" id="PIRSF001430">
    <property type="entry name" value="tRNA_psdUrid_synth"/>
    <property type="match status" value="1"/>
</dbReference>
<gene>
    <name evidence="4" type="primary">truA</name>
    <name evidence="9" type="ORF">EV212_103167</name>
</gene>
<comment type="catalytic activity">
    <reaction evidence="4 7">
        <text>uridine(38/39/40) in tRNA = pseudouridine(38/39/40) in tRNA</text>
        <dbReference type="Rhea" id="RHEA:22376"/>
        <dbReference type="Rhea" id="RHEA-COMP:10085"/>
        <dbReference type="Rhea" id="RHEA-COMP:10087"/>
        <dbReference type="ChEBI" id="CHEBI:65314"/>
        <dbReference type="ChEBI" id="CHEBI:65315"/>
        <dbReference type="EC" id="5.4.99.12"/>
    </reaction>
</comment>
<dbReference type="PANTHER" id="PTHR11142:SF22">
    <property type="entry name" value="TRNA PSEUDOURIDINE SYNTHASE A 2"/>
    <property type="match status" value="1"/>
</dbReference>
<accession>A0A4R2LCJ6</accession>
<evidence type="ECO:0000256" key="1">
    <source>
        <dbReference type="ARBA" id="ARBA00009375"/>
    </source>
</evidence>
<dbReference type="FunFam" id="3.30.70.580:FF:000001">
    <property type="entry name" value="tRNA pseudouridine synthase A"/>
    <property type="match status" value="1"/>
</dbReference>
<dbReference type="Gene3D" id="3.30.70.660">
    <property type="entry name" value="Pseudouridine synthase I, catalytic domain, C-terminal subdomain"/>
    <property type="match status" value="1"/>
</dbReference>
<dbReference type="Proteomes" id="UP000295711">
    <property type="component" value="Unassembled WGS sequence"/>
</dbReference>
<comment type="function">
    <text evidence="4">Formation of pseudouridine at positions 38, 39 and 40 in the anticodon stem and loop of transfer RNAs.</text>
</comment>
<dbReference type="PANTHER" id="PTHR11142">
    <property type="entry name" value="PSEUDOURIDYLATE SYNTHASE"/>
    <property type="match status" value="1"/>
</dbReference>
<feature type="domain" description="Pseudouridine synthase I TruA alpha/beta" evidence="8">
    <location>
        <begin position="156"/>
        <end position="256"/>
    </location>
</feature>
<dbReference type="InterPro" id="IPR020094">
    <property type="entry name" value="TruA/RsuA/RluB/E/F_N"/>
</dbReference>
<dbReference type="GO" id="GO:0003723">
    <property type="term" value="F:RNA binding"/>
    <property type="evidence" value="ECO:0007669"/>
    <property type="project" value="InterPro"/>
</dbReference>
<name>A0A4R2LCJ6_9FIRM</name>
<dbReference type="EMBL" id="SLXA01000003">
    <property type="protein sequence ID" value="TCO85446.1"/>
    <property type="molecule type" value="Genomic_DNA"/>
</dbReference>
<evidence type="ECO:0000313" key="10">
    <source>
        <dbReference type="Proteomes" id="UP000295711"/>
    </source>
</evidence>
<keyword evidence="10" id="KW-1185">Reference proteome</keyword>
<comment type="similarity">
    <text evidence="1 4 7">Belongs to the tRNA pseudouridine synthase TruA family.</text>
</comment>
<dbReference type="InterPro" id="IPR020103">
    <property type="entry name" value="PsdUridine_synth_cat_dom_sf"/>
</dbReference>
<evidence type="ECO:0000256" key="3">
    <source>
        <dbReference type="ARBA" id="ARBA00023235"/>
    </source>
</evidence>
<comment type="caution">
    <text evidence="9">The sequence shown here is derived from an EMBL/GenBank/DDBJ whole genome shotgun (WGS) entry which is preliminary data.</text>
</comment>
<keyword evidence="3 4" id="KW-0413">Isomerase</keyword>
<dbReference type="HAMAP" id="MF_00171">
    <property type="entry name" value="TruA"/>
    <property type="match status" value="1"/>
</dbReference>
<dbReference type="GO" id="GO:0031119">
    <property type="term" value="P:tRNA pseudouridine synthesis"/>
    <property type="evidence" value="ECO:0007669"/>
    <property type="project" value="UniProtKB-UniRule"/>
</dbReference>
<evidence type="ECO:0000256" key="7">
    <source>
        <dbReference type="RuleBase" id="RU003792"/>
    </source>
</evidence>
<evidence type="ECO:0000313" key="9">
    <source>
        <dbReference type="EMBL" id="TCO85446.1"/>
    </source>
</evidence>
<sequence length="256" mass="29420">MQGNKNIMKRNIKLLMEYDGGRYDGWQRLGKKNSGTTIQGKIEEVLSKMTGETIELIGSGRTDAGVHARGQVANFHTDSDMKCWEMKYYLNRYLPQDIGILYVSDVPERFHSRLNAKSKRYIYRVATGDVPSVFDRHYTWYCFDRLDMGLMKEGADLMVGQHDFKGFSSVKKTNKSTVRTVSQIDIDVKEREIDLIFEGNGFLYNMVRIMAGTLVEIGTGDRESETVKEVFRTKNREKAGMTLPPQGLFLDEVFYE</sequence>
<comment type="subunit">
    <text evidence="4">Homodimer.</text>
</comment>
<evidence type="ECO:0000256" key="5">
    <source>
        <dbReference type="PIRSR" id="PIRSR001430-1"/>
    </source>
</evidence>
<dbReference type="InterPro" id="IPR001406">
    <property type="entry name" value="PsdUridine_synth_TruA"/>
</dbReference>
<dbReference type="NCBIfam" id="TIGR00071">
    <property type="entry name" value="hisT_truA"/>
    <property type="match status" value="1"/>
</dbReference>
<dbReference type="AlphaFoldDB" id="A0A4R2LCJ6"/>
<dbReference type="GO" id="GO:0160147">
    <property type="term" value="F:tRNA pseudouridine(38-40) synthase activity"/>
    <property type="evidence" value="ECO:0007669"/>
    <property type="project" value="UniProtKB-EC"/>
</dbReference>
<evidence type="ECO:0000256" key="6">
    <source>
        <dbReference type="PIRSR" id="PIRSR001430-2"/>
    </source>
</evidence>
<protein>
    <recommendedName>
        <fullName evidence="4">tRNA pseudouridine synthase A</fullName>
        <ecNumber evidence="4">5.4.99.12</ecNumber>
    </recommendedName>
    <alternativeName>
        <fullName evidence="4">tRNA pseudouridine(38-40) synthase</fullName>
    </alternativeName>
    <alternativeName>
        <fullName evidence="4">tRNA pseudouridylate synthase I</fullName>
    </alternativeName>
    <alternativeName>
        <fullName evidence="4">tRNA-uridine isomerase I</fullName>
    </alternativeName>
</protein>
<dbReference type="Gene3D" id="3.30.70.580">
    <property type="entry name" value="Pseudouridine synthase I, catalytic domain, N-terminal subdomain"/>
    <property type="match status" value="1"/>
</dbReference>
<evidence type="ECO:0000256" key="4">
    <source>
        <dbReference type="HAMAP-Rule" id="MF_00171"/>
    </source>
</evidence>
<comment type="caution">
    <text evidence="4">Lacks conserved residue(s) required for the propagation of feature annotation.</text>
</comment>
<keyword evidence="2 4" id="KW-0819">tRNA processing</keyword>
<feature type="domain" description="Pseudouridine synthase I TruA alpha/beta" evidence="8">
    <location>
        <begin position="17"/>
        <end position="113"/>
    </location>
</feature>
<dbReference type="InterPro" id="IPR020095">
    <property type="entry name" value="PsdUridine_synth_TruA_C"/>
</dbReference>
<feature type="binding site" evidence="4 6">
    <location>
        <position position="121"/>
    </location>
    <ligand>
        <name>substrate</name>
    </ligand>
</feature>
<evidence type="ECO:0000259" key="8">
    <source>
        <dbReference type="Pfam" id="PF01416"/>
    </source>
</evidence>
<dbReference type="Pfam" id="PF01416">
    <property type="entry name" value="PseudoU_synth_1"/>
    <property type="match status" value="2"/>
</dbReference>
<dbReference type="InterPro" id="IPR020097">
    <property type="entry name" value="PsdUridine_synth_TruA_a/b_dom"/>
</dbReference>
<reference evidence="9 10" key="1">
    <citation type="submission" date="2019-03" db="EMBL/GenBank/DDBJ databases">
        <title>Genomic Encyclopedia of Type Strains, Phase IV (KMG-IV): sequencing the most valuable type-strain genomes for metagenomic binning, comparative biology and taxonomic classification.</title>
        <authorList>
            <person name="Goeker M."/>
        </authorList>
    </citation>
    <scope>NUCLEOTIDE SEQUENCE [LARGE SCALE GENOMIC DNA]</scope>
    <source>
        <strain evidence="9 10">DSM 28559</strain>
    </source>
</reference>
<dbReference type="SUPFAM" id="SSF55120">
    <property type="entry name" value="Pseudouridine synthase"/>
    <property type="match status" value="1"/>
</dbReference>
<dbReference type="CDD" id="cd02570">
    <property type="entry name" value="PseudoU_synth_EcTruA"/>
    <property type="match status" value="1"/>
</dbReference>
<dbReference type="EC" id="5.4.99.12" evidence="4"/>